<organism evidence="7 8">
    <name type="scientific">Ligilactobacillus apodemi DSM 16634 = JCM 16172</name>
    <dbReference type="NCBI Taxonomy" id="1423724"/>
    <lineage>
        <taxon>Bacteria</taxon>
        <taxon>Bacillati</taxon>
        <taxon>Bacillota</taxon>
        <taxon>Bacilli</taxon>
        <taxon>Lactobacillales</taxon>
        <taxon>Lactobacillaceae</taxon>
        <taxon>Ligilactobacillus</taxon>
    </lineage>
</organism>
<comment type="subcellular location">
    <subcellularLocation>
        <location evidence="1 5">Cytoplasm</location>
    </subcellularLocation>
</comment>
<dbReference type="NCBIfam" id="TIGR00496">
    <property type="entry name" value="frr"/>
    <property type="match status" value="1"/>
</dbReference>
<evidence type="ECO:0000256" key="5">
    <source>
        <dbReference type="HAMAP-Rule" id="MF_00040"/>
    </source>
</evidence>
<dbReference type="eggNOG" id="COG0233">
    <property type="taxonomic scope" value="Bacteria"/>
</dbReference>
<dbReference type="PANTHER" id="PTHR20982">
    <property type="entry name" value="RIBOSOME RECYCLING FACTOR"/>
    <property type="match status" value="1"/>
</dbReference>
<dbReference type="AlphaFoldDB" id="A0A0R1TYC3"/>
<dbReference type="GO" id="GO:0005737">
    <property type="term" value="C:cytoplasm"/>
    <property type="evidence" value="ECO:0007669"/>
    <property type="project" value="UniProtKB-SubCell"/>
</dbReference>
<evidence type="ECO:0000256" key="3">
    <source>
        <dbReference type="ARBA" id="ARBA00022490"/>
    </source>
</evidence>
<dbReference type="CDD" id="cd00520">
    <property type="entry name" value="RRF"/>
    <property type="match status" value="1"/>
</dbReference>
<dbReference type="SUPFAM" id="SSF55194">
    <property type="entry name" value="Ribosome recycling factor, RRF"/>
    <property type="match status" value="1"/>
</dbReference>
<dbReference type="FunFam" id="3.30.1360.40:FF:000001">
    <property type="entry name" value="Ribosome-recycling factor"/>
    <property type="match status" value="1"/>
</dbReference>
<feature type="domain" description="Ribosome recycling factor" evidence="6">
    <location>
        <begin position="22"/>
        <end position="185"/>
    </location>
</feature>
<dbReference type="RefSeq" id="WP_025087515.1">
    <property type="nucleotide sequence ID" value="NZ_AZFT01000053.1"/>
</dbReference>
<dbReference type="Gene3D" id="3.30.1360.40">
    <property type="match status" value="1"/>
</dbReference>
<dbReference type="GO" id="GO:0043023">
    <property type="term" value="F:ribosomal large subunit binding"/>
    <property type="evidence" value="ECO:0007669"/>
    <property type="project" value="TreeGrafter"/>
</dbReference>
<evidence type="ECO:0000256" key="2">
    <source>
        <dbReference type="ARBA" id="ARBA00005912"/>
    </source>
</evidence>
<accession>A0A0R1TYC3</accession>
<keyword evidence="8" id="KW-1185">Reference proteome</keyword>
<evidence type="ECO:0000256" key="1">
    <source>
        <dbReference type="ARBA" id="ARBA00004496"/>
    </source>
</evidence>
<dbReference type="InterPro" id="IPR002661">
    <property type="entry name" value="Ribosome_recyc_fac"/>
</dbReference>
<dbReference type="PATRIC" id="fig|1423724.4.peg.1394"/>
<evidence type="ECO:0000313" key="8">
    <source>
        <dbReference type="Proteomes" id="UP000051324"/>
    </source>
</evidence>
<dbReference type="FunFam" id="1.10.132.20:FF:000001">
    <property type="entry name" value="Ribosome-recycling factor"/>
    <property type="match status" value="1"/>
</dbReference>
<comment type="similarity">
    <text evidence="2 5">Belongs to the RRF family.</text>
</comment>
<comment type="caution">
    <text evidence="7">The sequence shown here is derived from an EMBL/GenBank/DDBJ whole genome shotgun (WGS) entry which is preliminary data.</text>
</comment>
<gene>
    <name evidence="5" type="primary">frr</name>
    <name evidence="7" type="ORF">FC32_GL001334</name>
</gene>
<dbReference type="InterPro" id="IPR023584">
    <property type="entry name" value="Ribosome_recyc_fac_dom"/>
</dbReference>
<protein>
    <recommendedName>
        <fullName evidence="5">Ribosome-recycling factor</fullName>
        <shortName evidence="5">RRF</shortName>
    </recommendedName>
    <alternativeName>
        <fullName evidence="5">Ribosome-releasing factor</fullName>
    </alternativeName>
</protein>
<name>A0A0R1TYC3_9LACO</name>
<evidence type="ECO:0000313" key="7">
    <source>
        <dbReference type="EMBL" id="KRL84058.1"/>
    </source>
</evidence>
<reference evidence="7 8" key="1">
    <citation type="journal article" date="2015" name="Genome Announc.">
        <title>Expanding the biotechnology potential of lactobacilli through comparative genomics of 213 strains and associated genera.</title>
        <authorList>
            <person name="Sun Z."/>
            <person name="Harris H.M."/>
            <person name="McCann A."/>
            <person name="Guo C."/>
            <person name="Argimon S."/>
            <person name="Zhang W."/>
            <person name="Yang X."/>
            <person name="Jeffery I.B."/>
            <person name="Cooney J.C."/>
            <person name="Kagawa T.F."/>
            <person name="Liu W."/>
            <person name="Song Y."/>
            <person name="Salvetti E."/>
            <person name="Wrobel A."/>
            <person name="Rasinkangas P."/>
            <person name="Parkhill J."/>
            <person name="Rea M.C."/>
            <person name="O'Sullivan O."/>
            <person name="Ritari J."/>
            <person name="Douillard F.P."/>
            <person name="Paul Ross R."/>
            <person name="Yang R."/>
            <person name="Briner A.E."/>
            <person name="Felis G.E."/>
            <person name="de Vos W.M."/>
            <person name="Barrangou R."/>
            <person name="Klaenhammer T.R."/>
            <person name="Caufield P.W."/>
            <person name="Cui Y."/>
            <person name="Zhang H."/>
            <person name="O'Toole P.W."/>
        </authorList>
    </citation>
    <scope>NUCLEOTIDE SEQUENCE [LARGE SCALE GENOMIC DNA]</scope>
    <source>
        <strain evidence="7 8">DSM 16634</strain>
    </source>
</reference>
<dbReference type="OrthoDB" id="9804006at2"/>
<proteinExistence type="inferred from homology"/>
<keyword evidence="3 5" id="KW-0963">Cytoplasm</keyword>
<evidence type="ECO:0000259" key="6">
    <source>
        <dbReference type="Pfam" id="PF01765"/>
    </source>
</evidence>
<evidence type="ECO:0000256" key="4">
    <source>
        <dbReference type="ARBA" id="ARBA00022917"/>
    </source>
</evidence>
<dbReference type="STRING" id="1423724.FC32_GL001334"/>
<comment type="function">
    <text evidence="5">Responsible for the release of ribosomes from messenger RNA at the termination of protein biosynthesis. May increase the efficiency of translation by recycling ribosomes from one round of translation to another.</text>
</comment>
<dbReference type="Pfam" id="PF01765">
    <property type="entry name" value="RRF"/>
    <property type="match status" value="1"/>
</dbReference>
<dbReference type="InterPro" id="IPR036191">
    <property type="entry name" value="RRF_sf"/>
</dbReference>
<dbReference type="EMBL" id="AZFT01000053">
    <property type="protein sequence ID" value="KRL84058.1"/>
    <property type="molecule type" value="Genomic_DNA"/>
</dbReference>
<dbReference type="PANTHER" id="PTHR20982:SF3">
    <property type="entry name" value="MITOCHONDRIAL RIBOSOME RECYCLING FACTOR PSEUDO 1"/>
    <property type="match status" value="1"/>
</dbReference>
<dbReference type="GO" id="GO:0006415">
    <property type="term" value="P:translational termination"/>
    <property type="evidence" value="ECO:0007669"/>
    <property type="project" value="UniProtKB-UniRule"/>
</dbReference>
<dbReference type="Gene3D" id="1.10.132.20">
    <property type="entry name" value="Ribosome-recycling factor"/>
    <property type="match status" value="1"/>
</dbReference>
<dbReference type="HAMAP" id="MF_00040">
    <property type="entry name" value="RRF"/>
    <property type="match status" value="1"/>
</dbReference>
<keyword evidence="4 5" id="KW-0648">Protein biosynthesis</keyword>
<sequence length="187" mass="20777">MKITNPTILQHQEKMTKAEEALQRELGTIRAGVANASLLNRINVEYYGVPTPLNQMAQIGIPEARVLLITPYDKSSLKDIEHAILASDLGISPINDGSAIRLVVPQLTEERRKELAKKVKAISEKGKVAVRNVRREMMDALKKAQKNGDLTEDELRDLEDVAQKVTDNSIKNIENITAEKEKEVLAG</sequence>
<dbReference type="Proteomes" id="UP000051324">
    <property type="component" value="Unassembled WGS sequence"/>
</dbReference>